<feature type="non-terminal residue" evidence="7">
    <location>
        <position position="1"/>
    </location>
</feature>
<comment type="caution">
    <text evidence="7">The sequence shown here is derived from an EMBL/GenBank/DDBJ whole genome shotgun (WGS) entry which is preliminary data.</text>
</comment>
<dbReference type="PANTHER" id="PTHR23429">
    <property type="entry name" value="GLUCOSE-6-PHOSPHATE 1-DEHYDROGENASE G6PD"/>
    <property type="match status" value="1"/>
</dbReference>
<dbReference type="InterPro" id="IPR001282">
    <property type="entry name" value="G6P_DH"/>
</dbReference>
<accession>A0A9X8ZY00</accession>
<organism evidence="7 8">
    <name type="scientific">Bacillus cereus</name>
    <dbReference type="NCBI Taxonomy" id="1396"/>
    <lineage>
        <taxon>Bacteria</taxon>
        <taxon>Bacillati</taxon>
        <taxon>Bacillota</taxon>
        <taxon>Bacilli</taxon>
        <taxon>Bacillales</taxon>
        <taxon>Bacillaceae</taxon>
        <taxon>Bacillus</taxon>
        <taxon>Bacillus cereus group</taxon>
    </lineage>
</organism>
<dbReference type="Gene3D" id="3.40.50.720">
    <property type="entry name" value="NAD(P)-binding Rossmann-like Domain"/>
    <property type="match status" value="1"/>
</dbReference>
<name>A0A9X8ZY00_BACCE</name>
<keyword evidence="2" id="KW-0313">Glucose metabolism</keyword>
<evidence type="ECO:0000256" key="1">
    <source>
        <dbReference type="ARBA" id="ARBA00004937"/>
    </source>
</evidence>
<evidence type="ECO:0000313" key="8">
    <source>
        <dbReference type="Proteomes" id="UP000308444"/>
    </source>
</evidence>
<evidence type="ECO:0000313" key="7">
    <source>
        <dbReference type="EMBL" id="TKI79064.1"/>
    </source>
</evidence>
<protein>
    <submittedName>
        <fullName evidence="7">Glucose-6-phosphate dehydrogenase</fullName>
    </submittedName>
</protein>
<dbReference type="GO" id="GO:0004345">
    <property type="term" value="F:glucose-6-phosphate dehydrogenase activity"/>
    <property type="evidence" value="ECO:0007669"/>
    <property type="project" value="TreeGrafter"/>
</dbReference>
<evidence type="ECO:0000256" key="4">
    <source>
        <dbReference type="ARBA" id="ARBA00023002"/>
    </source>
</evidence>
<dbReference type="GO" id="GO:0006006">
    <property type="term" value="P:glucose metabolic process"/>
    <property type="evidence" value="ECO:0007669"/>
    <property type="project" value="UniProtKB-KW"/>
</dbReference>
<evidence type="ECO:0000256" key="3">
    <source>
        <dbReference type="ARBA" id="ARBA00022857"/>
    </source>
</evidence>
<dbReference type="Pfam" id="PF00479">
    <property type="entry name" value="G6PD_N"/>
    <property type="match status" value="1"/>
</dbReference>
<comment type="pathway">
    <text evidence="1">Carbohydrate degradation; pentose phosphate pathway; D-ribulose 5-phosphate from D-glucose 6-phosphate (oxidative stage): step 1/3.</text>
</comment>
<dbReference type="PANTHER" id="PTHR23429:SF0">
    <property type="entry name" value="GLUCOSE-6-PHOSPHATE 1-DEHYDROGENASE"/>
    <property type="match status" value="1"/>
</dbReference>
<proteinExistence type="predicted"/>
<dbReference type="InterPro" id="IPR036291">
    <property type="entry name" value="NAD(P)-bd_dom_sf"/>
</dbReference>
<sequence>GFLDNFRYCPLDVSKPEDYERLLQVVREREEELHIKGNRMFYLSVAPEFFETIALNIKESGLDKTDGWKRLMIEKPFGHDLTSA</sequence>
<keyword evidence="4" id="KW-0560">Oxidoreductase</keyword>
<evidence type="ECO:0000256" key="5">
    <source>
        <dbReference type="ARBA" id="ARBA00023277"/>
    </source>
</evidence>
<dbReference type="GO" id="GO:0050661">
    <property type="term" value="F:NADP binding"/>
    <property type="evidence" value="ECO:0007669"/>
    <property type="project" value="InterPro"/>
</dbReference>
<dbReference type="EMBL" id="SZOH01005539">
    <property type="protein sequence ID" value="TKI79064.1"/>
    <property type="molecule type" value="Genomic_DNA"/>
</dbReference>
<dbReference type="SUPFAM" id="SSF51735">
    <property type="entry name" value="NAD(P)-binding Rossmann-fold domains"/>
    <property type="match status" value="1"/>
</dbReference>
<dbReference type="GO" id="GO:0005829">
    <property type="term" value="C:cytosol"/>
    <property type="evidence" value="ECO:0007669"/>
    <property type="project" value="TreeGrafter"/>
</dbReference>
<evidence type="ECO:0000256" key="2">
    <source>
        <dbReference type="ARBA" id="ARBA00022526"/>
    </source>
</evidence>
<dbReference type="AlphaFoldDB" id="A0A9X8ZY00"/>
<feature type="non-terminal residue" evidence="7">
    <location>
        <position position="84"/>
    </location>
</feature>
<keyword evidence="3" id="KW-0521">NADP</keyword>
<gene>
    <name evidence="7" type="ORF">FC695_45195</name>
</gene>
<dbReference type="GO" id="GO:0009051">
    <property type="term" value="P:pentose-phosphate shunt, oxidative branch"/>
    <property type="evidence" value="ECO:0007669"/>
    <property type="project" value="TreeGrafter"/>
</dbReference>
<dbReference type="Proteomes" id="UP000308444">
    <property type="component" value="Unassembled WGS sequence"/>
</dbReference>
<evidence type="ECO:0000259" key="6">
    <source>
        <dbReference type="Pfam" id="PF00479"/>
    </source>
</evidence>
<keyword evidence="5" id="KW-0119">Carbohydrate metabolism</keyword>
<feature type="domain" description="Glucose-6-phosphate dehydrogenase NAD-binding" evidence="6">
    <location>
        <begin position="2"/>
        <end position="84"/>
    </location>
</feature>
<dbReference type="InterPro" id="IPR022674">
    <property type="entry name" value="G6P_DH_NAD-bd"/>
</dbReference>
<reference evidence="7 8" key="1">
    <citation type="journal article" date="2019" name="Environ. Microbiol.">
        <title>An active ?-lactamase is a part of an orchestrated cell wall stress resistance network of Bacillus subtilis and related rhizosphere species.</title>
        <authorList>
            <person name="Bucher T."/>
            <person name="Keren-Paz A."/>
            <person name="Hausser J."/>
            <person name="Olender T."/>
            <person name="Cytryn E."/>
            <person name="Kolodkin-Gal I."/>
        </authorList>
    </citation>
    <scope>NUCLEOTIDE SEQUENCE [LARGE SCALE GENOMIC DNA]</scope>
    <source>
        <strain evidence="7 8">I32</strain>
    </source>
</reference>